<dbReference type="PANTHER" id="PTHR43493">
    <property type="entry name" value="DNA GYRASE/TOPOISOMERASE SUBUNIT A"/>
    <property type="match status" value="1"/>
</dbReference>
<evidence type="ECO:0000313" key="10">
    <source>
        <dbReference type="Proteomes" id="UP000435649"/>
    </source>
</evidence>
<evidence type="ECO:0000256" key="3">
    <source>
        <dbReference type="ARBA" id="ARBA00023029"/>
    </source>
</evidence>
<dbReference type="InterPro" id="IPR013758">
    <property type="entry name" value="Topo_IIA_A/C_ab"/>
</dbReference>
<feature type="region of interest" description="Disordered" evidence="7">
    <location>
        <begin position="669"/>
        <end position="815"/>
    </location>
</feature>
<reference evidence="9 10" key="1">
    <citation type="submission" date="2019-08" db="EMBL/GenBank/DDBJ databases">
        <title>In-depth cultivation of the pig gut microbiome towards novel bacterial diversity and tailored functional studies.</title>
        <authorList>
            <person name="Wylensek D."/>
            <person name="Hitch T.C.A."/>
            <person name="Clavel T."/>
        </authorList>
    </citation>
    <scope>NUCLEOTIDE SEQUENCE [LARGE SCALE GENOMIC DNA]</scope>
    <source>
        <strain evidence="9 10">BBE-744-WT-12</strain>
    </source>
</reference>
<dbReference type="SUPFAM" id="SSF56719">
    <property type="entry name" value="Type II DNA topoisomerase"/>
    <property type="match status" value="1"/>
</dbReference>
<keyword evidence="3 6" id="KW-0799">Topoisomerase</keyword>
<dbReference type="SMART" id="SM00434">
    <property type="entry name" value="TOP4c"/>
    <property type="match status" value="1"/>
</dbReference>
<evidence type="ECO:0000313" key="9">
    <source>
        <dbReference type="EMBL" id="MST96280.1"/>
    </source>
</evidence>
<dbReference type="PROSITE" id="PS52040">
    <property type="entry name" value="TOPO_IIA"/>
    <property type="match status" value="1"/>
</dbReference>
<dbReference type="InterPro" id="IPR013760">
    <property type="entry name" value="Topo_IIA-like_dom_sf"/>
</dbReference>
<proteinExistence type="inferred from homology"/>
<dbReference type="GO" id="GO:0003677">
    <property type="term" value="F:DNA binding"/>
    <property type="evidence" value="ECO:0007669"/>
    <property type="project" value="UniProtKB-UniRule"/>
</dbReference>
<evidence type="ECO:0000256" key="2">
    <source>
        <dbReference type="ARBA" id="ARBA00008263"/>
    </source>
</evidence>
<feature type="region of interest" description="Disordered" evidence="7">
    <location>
        <begin position="1"/>
        <end position="21"/>
    </location>
</feature>
<keyword evidence="4 6" id="KW-0238">DNA-binding</keyword>
<keyword evidence="5 6" id="KW-0413">Isomerase</keyword>
<feature type="compositionally biased region" description="Basic and acidic residues" evidence="7">
    <location>
        <begin position="782"/>
        <end position="800"/>
    </location>
</feature>
<dbReference type="Gene3D" id="3.90.199.10">
    <property type="entry name" value="Topoisomerase II, domain 5"/>
    <property type="match status" value="1"/>
</dbReference>
<dbReference type="PANTHER" id="PTHR43493:SF5">
    <property type="entry name" value="DNA GYRASE SUBUNIT A, CHLOROPLASTIC_MITOCHONDRIAL"/>
    <property type="match status" value="1"/>
</dbReference>
<accession>A0A844FY97</accession>
<dbReference type="EMBL" id="VUNS01000003">
    <property type="protein sequence ID" value="MST96280.1"/>
    <property type="molecule type" value="Genomic_DNA"/>
</dbReference>
<dbReference type="GO" id="GO:0009330">
    <property type="term" value="C:DNA topoisomerase type II (double strand cut, ATP-hydrolyzing) complex"/>
    <property type="evidence" value="ECO:0007669"/>
    <property type="project" value="TreeGrafter"/>
</dbReference>
<dbReference type="Pfam" id="PF00521">
    <property type="entry name" value="DNA_topoisoIV"/>
    <property type="match status" value="1"/>
</dbReference>
<evidence type="ECO:0000259" key="8">
    <source>
        <dbReference type="PROSITE" id="PS52040"/>
    </source>
</evidence>
<dbReference type="InterPro" id="IPR002205">
    <property type="entry name" value="Topo_IIA_dom_A"/>
</dbReference>
<evidence type="ECO:0000256" key="4">
    <source>
        <dbReference type="ARBA" id="ARBA00023125"/>
    </source>
</evidence>
<dbReference type="InterPro" id="IPR013757">
    <property type="entry name" value="Topo_IIA_A_a_sf"/>
</dbReference>
<name>A0A844FY97_9BACT</name>
<comment type="caution">
    <text evidence="9">The sequence shown here is derived from an EMBL/GenBank/DDBJ whole genome shotgun (WGS) entry which is preliminary data.</text>
</comment>
<feature type="active site" description="O-(5'-phospho-DNA)-tyrosine intermediate" evidence="6">
    <location>
        <position position="137"/>
    </location>
</feature>
<dbReference type="Gene3D" id="3.30.1360.40">
    <property type="match status" value="1"/>
</dbReference>
<comment type="similarity">
    <text evidence="2">Belongs to the type II topoisomerase GyrA/ParC subunit family.</text>
</comment>
<gene>
    <name evidence="9" type="ORF">FYJ85_04360</name>
</gene>
<sequence length="815" mass="91728">MSDEPEKPEIEEIEPEAPDESAVAAVRHRGSNEYFRKMMDQNFLEYASYVVKDRAIPDVDDGLKPVQRRILWSLYKIDDGRTHKAANVIGNTMHFHPHGDASIGDALVVLANKEYFITKQGNFGNILTGSPAAAPRYIECSLSPMGREVLFNNDITEFVDSYDGRSQEPVVLPVKIPSLLMLGSDGIAVGMATKIMPHNFNELLNAQISELRGEPFELFPDFQQGGLMDVSDYQDGNGKITLRAKIDIDGRKLIIREIPATTTTESLIASIEKAAEKNKIKIASVNDYTTQHAEIEIVPTRGYDPEKTRQALYMYTDCSVSISVNLTVICESRPAVMSVTDVIRRNTRKLLEYLKRELEIELAKQEDLFHAKTLAQIFFENRIYKRIEECGSVEEEYAEVHAGLAPFRHLLRRDVTDGDIDKLLALPVRRISRFDIEKNQREIAEVLAKMEEINKNLGSLKQYAIRYLKSLLDKYGEQYPRRTEIEHLEKIDRTAAALNNIKVGWDRRNGYVGTAIKSDDTIACNEFDRFVCVSKDGSYKVIALPPEKLFIGKLYDFRKYDASTEFGVIYRETVSGKYYGKRTSIGGFILDKEYMICPEKCKLELLTPRSDAVYTLQETNARGKMTEKEQNLMELPVRTPKARGVLISSKQLAKITHKRYLTPEELEAFRSNVQPAEKEEHPESDGEVSEEMTDRSAAQVPEKTAEKPVSPEKTVLAAAAEKPADLPDEAAEVPAAVAEKKMPAPEPAEMAPPAEEPAPGDVPEPLVLDADAEPVRPKRTRIRSEKPEKPAEPKPEKSVDDDGDEFGMIQSEFGF</sequence>
<protein>
    <submittedName>
        <fullName evidence="9">DNA topoisomerase IV subunit A</fullName>
    </submittedName>
</protein>
<dbReference type="GO" id="GO:0006265">
    <property type="term" value="P:DNA topological change"/>
    <property type="evidence" value="ECO:0007669"/>
    <property type="project" value="UniProtKB-UniRule"/>
</dbReference>
<evidence type="ECO:0000256" key="6">
    <source>
        <dbReference type="PROSITE-ProRule" id="PRU01384"/>
    </source>
</evidence>
<comment type="catalytic activity">
    <reaction evidence="1 6">
        <text>ATP-dependent breakage, passage and rejoining of double-stranded DNA.</text>
        <dbReference type="EC" id="5.6.2.2"/>
    </reaction>
</comment>
<dbReference type="RefSeq" id="WP_154417104.1">
    <property type="nucleotide sequence ID" value="NZ_VUNS01000003.1"/>
</dbReference>
<dbReference type="Proteomes" id="UP000435649">
    <property type="component" value="Unassembled WGS sequence"/>
</dbReference>
<dbReference type="GO" id="GO:0003918">
    <property type="term" value="F:DNA topoisomerase type II (double strand cut, ATP-hydrolyzing) activity"/>
    <property type="evidence" value="ECO:0007669"/>
    <property type="project" value="UniProtKB-EC"/>
</dbReference>
<keyword evidence="10" id="KW-1185">Reference proteome</keyword>
<dbReference type="Gene3D" id="1.10.268.10">
    <property type="entry name" value="Topoisomerase, domain 3"/>
    <property type="match status" value="1"/>
</dbReference>
<evidence type="ECO:0000256" key="5">
    <source>
        <dbReference type="ARBA" id="ARBA00023235"/>
    </source>
</evidence>
<dbReference type="GO" id="GO:0005737">
    <property type="term" value="C:cytoplasm"/>
    <property type="evidence" value="ECO:0007669"/>
    <property type="project" value="TreeGrafter"/>
</dbReference>
<dbReference type="GO" id="GO:0005524">
    <property type="term" value="F:ATP binding"/>
    <property type="evidence" value="ECO:0007669"/>
    <property type="project" value="InterPro"/>
</dbReference>
<dbReference type="NCBIfam" id="NF007209">
    <property type="entry name" value="PRK09631.1"/>
    <property type="match status" value="1"/>
</dbReference>
<dbReference type="InterPro" id="IPR050220">
    <property type="entry name" value="Type_II_DNA_Topoisomerases"/>
</dbReference>
<feature type="compositionally biased region" description="Basic and acidic residues" evidence="7">
    <location>
        <begin position="1"/>
        <end position="10"/>
    </location>
</feature>
<evidence type="ECO:0000256" key="7">
    <source>
        <dbReference type="SAM" id="MobiDB-lite"/>
    </source>
</evidence>
<organism evidence="9 10">
    <name type="scientific">Victivallis lenta</name>
    <dbReference type="NCBI Taxonomy" id="2606640"/>
    <lineage>
        <taxon>Bacteria</taxon>
        <taxon>Pseudomonadati</taxon>
        <taxon>Lentisphaerota</taxon>
        <taxon>Lentisphaeria</taxon>
        <taxon>Victivallales</taxon>
        <taxon>Victivallaceae</taxon>
        <taxon>Victivallis</taxon>
    </lineage>
</organism>
<feature type="domain" description="Topo IIA-type catalytic" evidence="8">
    <location>
        <begin position="56"/>
        <end position="501"/>
    </location>
</feature>
<evidence type="ECO:0000256" key="1">
    <source>
        <dbReference type="ARBA" id="ARBA00000185"/>
    </source>
</evidence>
<dbReference type="AlphaFoldDB" id="A0A844FY97"/>